<evidence type="ECO:0000313" key="2">
    <source>
        <dbReference type="Proteomes" id="UP001057402"/>
    </source>
</evidence>
<reference evidence="2" key="1">
    <citation type="journal article" date="2023" name="Front. Plant Sci.">
        <title>Chromosomal-level genome assembly of Melastoma candidum provides insights into trichome evolution.</title>
        <authorList>
            <person name="Zhong Y."/>
            <person name="Wu W."/>
            <person name="Sun C."/>
            <person name="Zou P."/>
            <person name="Liu Y."/>
            <person name="Dai S."/>
            <person name="Zhou R."/>
        </authorList>
    </citation>
    <scope>NUCLEOTIDE SEQUENCE [LARGE SCALE GENOMIC DNA]</scope>
</reference>
<dbReference type="EMBL" id="CM042884">
    <property type="protein sequence ID" value="KAI4370213.1"/>
    <property type="molecule type" value="Genomic_DNA"/>
</dbReference>
<sequence>MGTSGSGLASPLGTPTSSVDSSSDPHPPSVLDTKLSLGVGGFFASSSPASTSPAGGIHIPVIESVRTMKRYDWPPRMITGSFSEGGVRGPCLFVKVYMEGDLIGRKLDLLAHDGYDKLNTSLARMFKANIQSPGETMSVDHPNGPHVLTYEDKDGDWMMVGDVPWEMFKVTVKRMMIARAGKC</sequence>
<evidence type="ECO:0000313" key="1">
    <source>
        <dbReference type="EMBL" id="KAI4370213.1"/>
    </source>
</evidence>
<keyword evidence="2" id="KW-1185">Reference proteome</keyword>
<gene>
    <name evidence="1" type="ORF">MLD38_018583</name>
</gene>
<organism evidence="1 2">
    <name type="scientific">Melastoma candidum</name>
    <dbReference type="NCBI Taxonomy" id="119954"/>
    <lineage>
        <taxon>Eukaryota</taxon>
        <taxon>Viridiplantae</taxon>
        <taxon>Streptophyta</taxon>
        <taxon>Embryophyta</taxon>
        <taxon>Tracheophyta</taxon>
        <taxon>Spermatophyta</taxon>
        <taxon>Magnoliopsida</taxon>
        <taxon>eudicotyledons</taxon>
        <taxon>Gunneridae</taxon>
        <taxon>Pentapetalae</taxon>
        <taxon>rosids</taxon>
        <taxon>malvids</taxon>
        <taxon>Myrtales</taxon>
        <taxon>Melastomataceae</taxon>
        <taxon>Melastomatoideae</taxon>
        <taxon>Melastomateae</taxon>
        <taxon>Melastoma</taxon>
    </lineage>
</organism>
<name>A0ACB9QU66_9MYRT</name>
<protein>
    <submittedName>
        <fullName evidence="1">Uncharacterized protein</fullName>
    </submittedName>
</protein>
<dbReference type="Proteomes" id="UP001057402">
    <property type="component" value="Chromosome 5"/>
</dbReference>
<proteinExistence type="predicted"/>
<accession>A0ACB9QU66</accession>
<comment type="caution">
    <text evidence="1">The sequence shown here is derived from an EMBL/GenBank/DDBJ whole genome shotgun (WGS) entry which is preliminary data.</text>
</comment>